<feature type="signal peptide" evidence="1">
    <location>
        <begin position="1"/>
        <end position="20"/>
    </location>
</feature>
<dbReference type="PANTHER" id="PTHR39200">
    <property type="entry name" value="HYPOTHETICAL EXPORTED PROTEIN"/>
    <property type="match status" value="1"/>
</dbReference>
<organism evidence="3 4">
    <name type="scientific">Noviherbaspirillum galbum</name>
    <dbReference type="NCBI Taxonomy" id="2709383"/>
    <lineage>
        <taxon>Bacteria</taxon>
        <taxon>Pseudomonadati</taxon>
        <taxon>Pseudomonadota</taxon>
        <taxon>Betaproteobacteria</taxon>
        <taxon>Burkholderiales</taxon>
        <taxon>Oxalobacteraceae</taxon>
        <taxon>Noviherbaspirillum</taxon>
    </lineage>
</organism>
<evidence type="ECO:0000313" key="4">
    <source>
        <dbReference type="Proteomes" id="UP000482155"/>
    </source>
</evidence>
<gene>
    <name evidence="3" type="ORF">G3574_23205</name>
</gene>
<evidence type="ECO:0000256" key="1">
    <source>
        <dbReference type="SAM" id="SignalP"/>
    </source>
</evidence>
<evidence type="ECO:0000259" key="2">
    <source>
        <dbReference type="Pfam" id="PF10988"/>
    </source>
</evidence>
<feature type="domain" description="Putative auto-transporter adhesin head GIN" evidence="2">
    <location>
        <begin position="52"/>
        <end position="251"/>
    </location>
</feature>
<dbReference type="Gene3D" id="2.160.20.120">
    <property type="match status" value="1"/>
</dbReference>
<evidence type="ECO:0000313" key="3">
    <source>
        <dbReference type="EMBL" id="NEX64001.1"/>
    </source>
</evidence>
<dbReference type="InterPro" id="IPR021255">
    <property type="entry name" value="DUF2807"/>
</dbReference>
<accession>A0A6B3STR8</accession>
<dbReference type="Pfam" id="PF10988">
    <property type="entry name" value="DUF2807"/>
    <property type="match status" value="1"/>
</dbReference>
<reference evidence="3 4" key="1">
    <citation type="submission" date="2020-02" db="EMBL/GenBank/DDBJ databases">
        <authorList>
            <person name="Kim M.K."/>
        </authorList>
    </citation>
    <scope>NUCLEOTIDE SEQUENCE [LARGE SCALE GENOMIC DNA]</scope>
    <source>
        <strain evidence="3 4">17J57-3</strain>
    </source>
</reference>
<dbReference type="EMBL" id="JAAIVB010000078">
    <property type="protein sequence ID" value="NEX64001.1"/>
    <property type="molecule type" value="Genomic_DNA"/>
</dbReference>
<comment type="caution">
    <text evidence="3">The sequence shown here is derived from an EMBL/GenBank/DDBJ whole genome shotgun (WGS) entry which is preliminary data.</text>
</comment>
<proteinExistence type="predicted"/>
<protein>
    <submittedName>
        <fullName evidence="3">DUF2807 domain-containing protein</fullName>
    </submittedName>
</protein>
<dbReference type="Proteomes" id="UP000482155">
    <property type="component" value="Unassembled WGS sequence"/>
</dbReference>
<keyword evidence="1" id="KW-0732">Signal</keyword>
<dbReference type="RefSeq" id="WP_163967929.1">
    <property type="nucleotide sequence ID" value="NZ_JAAIVB010000078.1"/>
</dbReference>
<name>A0A6B3STR8_9BURK</name>
<keyword evidence="4" id="KW-1185">Reference proteome</keyword>
<sequence>MRTRVSAVALAICAVLASVAAIEAHAQGTTPQESNSGTAVSENRSVPASVTMVEVRGNIDLRMRQAAAPAMVMRYQPRLKPKVTLSQDGTRLLIETEKESWTLGRAATPVVELNLPALRELGISGSGDADVRGFKGESLQLSLAGSGNAKFEGQYREVTVSVSGSGNLKMDAGASDNLEFSLAGSGEATVTGSGKSLALNIAGSGAFNGKQLKVASARITSAGSGSASVNAASAIAVSSVGSGDVSVYGNPAQRSVSRVGSGSVRWQ</sequence>
<dbReference type="AlphaFoldDB" id="A0A6B3STR8"/>
<feature type="chain" id="PRO_5025362867" evidence="1">
    <location>
        <begin position="21"/>
        <end position="267"/>
    </location>
</feature>
<dbReference type="PANTHER" id="PTHR39200:SF1">
    <property type="entry name" value="AUTO-TRANSPORTER ADHESIN HEAD GIN DOMAIN-CONTAINING PROTEIN-RELATED"/>
    <property type="match status" value="1"/>
</dbReference>